<dbReference type="EMBL" id="CAMPGE010014740">
    <property type="protein sequence ID" value="CAI2373394.1"/>
    <property type="molecule type" value="Genomic_DNA"/>
</dbReference>
<organism evidence="2 3">
    <name type="scientific">Euplotes crassus</name>
    <dbReference type="NCBI Taxonomy" id="5936"/>
    <lineage>
        <taxon>Eukaryota</taxon>
        <taxon>Sar</taxon>
        <taxon>Alveolata</taxon>
        <taxon>Ciliophora</taxon>
        <taxon>Intramacronucleata</taxon>
        <taxon>Spirotrichea</taxon>
        <taxon>Hypotrichia</taxon>
        <taxon>Euplotida</taxon>
        <taxon>Euplotidae</taxon>
        <taxon>Moneuplotes</taxon>
    </lineage>
</organism>
<dbReference type="Proteomes" id="UP001295684">
    <property type="component" value="Unassembled WGS sequence"/>
</dbReference>
<comment type="caution">
    <text evidence="2">The sequence shown here is derived from an EMBL/GenBank/DDBJ whole genome shotgun (WGS) entry which is preliminary data.</text>
</comment>
<proteinExistence type="predicted"/>
<sequence length="294" mass="34600">MKSNQTCHFSHEETTNRHSEQDNSYFEEDDESPRYDSIFATKCILDEKNRQMIQDWNSFGIINSCLLESVWAKKVLQGQILPDLDCFKREKISTQDHFEGTKIKTKPECNSSCEGPTKSTIVHSSREKIQELKEKIFKVTKTPQILKRLNQRKLKQRSDSKIKSALRFIKRFIKKLFKTMNSQVIERRYVNCNPIKIFETMRCTLSSIVSEELLVDDLVYFTIGILKIKKPLQLDCKQTIRKEISDFIEMSANFTYKKMQRALQSNYLRVLCRSIQPQVDRSIAETLEQVLNFE</sequence>
<evidence type="ECO:0000313" key="2">
    <source>
        <dbReference type="EMBL" id="CAI2373394.1"/>
    </source>
</evidence>
<name>A0AAD1XIK7_EUPCR</name>
<gene>
    <name evidence="2" type="ORF">ECRASSUSDP1_LOCUS14740</name>
</gene>
<keyword evidence="3" id="KW-1185">Reference proteome</keyword>
<evidence type="ECO:0000313" key="3">
    <source>
        <dbReference type="Proteomes" id="UP001295684"/>
    </source>
</evidence>
<reference evidence="2" key="1">
    <citation type="submission" date="2023-07" db="EMBL/GenBank/DDBJ databases">
        <authorList>
            <consortium name="AG Swart"/>
            <person name="Singh M."/>
            <person name="Singh A."/>
            <person name="Seah K."/>
            <person name="Emmerich C."/>
        </authorList>
    </citation>
    <scope>NUCLEOTIDE SEQUENCE</scope>
    <source>
        <strain evidence="2">DP1</strain>
    </source>
</reference>
<feature type="compositionally biased region" description="Basic and acidic residues" evidence="1">
    <location>
        <begin position="9"/>
        <end position="21"/>
    </location>
</feature>
<feature type="region of interest" description="Disordered" evidence="1">
    <location>
        <begin position="1"/>
        <end position="31"/>
    </location>
</feature>
<dbReference type="AlphaFoldDB" id="A0AAD1XIK7"/>
<accession>A0AAD1XIK7</accession>
<evidence type="ECO:0000256" key="1">
    <source>
        <dbReference type="SAM" id="MobiDB-lite"/>
    </source>
</evidence>
<protein>
    <submittedName>
        <fullName evidence="2">Uncharacterized protein</fullName>
    </submittedName>
</protein>